<dbReference type="NCBIfam" id="TIGR03359">
    <property type="entry name" value="VI_chp_6"/>
    <property type="match status" value="1"/>
</dbReference>
<sequence>MKLEDYFRDELSYLRNQGAEFSQIWPQLTRFLSEQSTDPDVERLLEGFAFLSGSLREKIEDEFPELTHGLLNMLWPNYLRSVPSMTIVQFSPKEQSISEAAYISENVLLGAKAIDGLSCQFSTCRDVWILPLELNSVQSNNSNENGKLVLSFDVFGQISLEKINLDKMRLYLGNNDHSATQLYLWFLHHFKSATVLLDGVEFPLPNMDISPVGFNNQDALLPYPKNVYSGYRILQDYFCFPESLLFLDFRGFGSLPQEKPVRKIEISFNFDKPLPADVKIHSESLKLHCAPAVNLFPHHSEPLQLDGRSVSYPLRASHSRPEFYEIFSVKKIEGWLTKHGHEQRNETQPARIYHPFESFRHQTEYEKDRSTRYYHLGVHNALKFDGLEHSITFVRGDESAITDDEETISAELLCSNRRIPTKLGIGDINVSYSDTPPFVSFKNITHPTLPLRPIMDGGLQWTLVSNLSLNYLSLLNKDALLQIIRNYDFPAMNDQQASKISQRRLSGIERLETNPVDRLIKGQPVRGIQSTLYMKQSAFSSEGDMYLFGSVLARFFSLFASVNAFHELTVVNTDSQASYRWPLQLGSRSLI</sequence>
<comment type="caution">
    <text evidence="1">The sequence shown here is derived from an EMBL/GenBank/DDBJ whole genome shotgun (WGS) entry which is preliminary data.</text>
</comment>
<organism evidence="1 2">
    <name type="scientific">Obesumbacterium proteus ATCC 12841</name>
    <dbReference type="NCBI Taxonomy" id="1354268"/>
    <lineage>
        <taxon>Bacteria</taxon>
        <taxon>Pseudomonadati</taxon>
        <taxon>Pseudomonadota</taxon>
        <taxon>Gammaproteobacteria</taxon>
        <taxon>Enterobacterales</taxon>
        <taxon>Hafniaceae</taxon>
        <taxon>Obesumbacterium</taxon>
    </lineage>
</organism>
<dbReference type="PIRSF" id="PIRSF028304">
    <property type="entry name" value="UCP028304"/>
    <property type="match status" value="1"/>
</dbReference>
<reference evidence="1 2" key="1">
    <citation type="submission" date="2016-04" db="EMBL/GenBank/DDBJ databases">
        <title>ATOL: Assembling a taxonomically balanced genome-scale reconstruction of the evolutionary history of the Enterobacteriaceae.</title>
        <authorList>
            <person name="Plunkett G.III."/>
            <person name="Neeno-Eckwall E.C."/>
            <person name="Glasner J.D."/>
            <person name="Perna N.T."/>
        </authorList>
    </citation>
    <scope>NUCLEOTIDE SEQUENCE [LARGE SCALE GENOMIC DNA]</scope>
    <source>
        <strain evidence="1 2">ATCC 12841</strain>
    </source>
</reference>
<keyword evidence="2" id="KW-1185">Reference proteome</keyword>
<dbReference type="EMBL" id="LXEX01000043">
    <property type="protein sequence ID" value="OAT58311.1"/>
    <property type="molecule type" value="Genomic_DNA"/>
</dbReference>
<name>A0AA91EIB5_9GAMM</name>
<dbReference type="InterPro" id="IPR010272">
    <property type="entry name" value="T6SS_TssF"/>
</dbReference>
<proteinExistence type="predicted"/>
<dbReference type="PANTHER" id="PTHR35370">
    <property type="entry name" value="CYTOPLASMIC PROTEIN-RELATED-RELATED"/>
    <property type="match status" value="1"/>
</dbReference>
<dbReference type="PANTHER" id="PTHR35370:SF4">
    <property type="entry name" value="TYPE VI SECRETION SYSTEM BASEPLATE SUBUNIT TSSF"/>
    <property type="match status" value="1"/>
</dbReference>
<dbReference type="Proteomes" id="UP000078431">
    <property type="component" value="Unassembled WGS sequence"/>
</dbReference>
<accession>A0AA91EIB5</accession>
<evidence type="ECO:0000313" key="1">
    <source>
        <dbReference type="EMBL" id="OAT58311.1"/>
    </source>
</evidence>
<evidence type="ECO:0000313" key="2">
    <source>
        <dbReference type="Proteomes" id="UP000078431"/>
    </source>
</evidence>
<gene>
    <name evidence="1" type="ORF">M993_02846</name>
</gene>
<dbReference type="Pfam" id="PF05947">
    <property type="entry name" value="T6SS_TssF"/>
    <property type="match status" value="1"/>
</dbReference>
<dbReference type="AlphaFoldDB" id="A0AA91EIB5"/>
<protein>
    <submittedName>
        <fullName evidence="1">ImpG/VasA family protein</fullName>
    </submittedName>
</protein>
<dbReference type="RefSeq" id="WP_061554963.1">
    <property type="nucleotide sequence ID" value="NZ_LXEX01000043.1"/>
</dbReference>